<feature type="compositionally biased region" description="Polar residues" evidence="1">
    <location>
        <begin position="47"/>
        <end position="60"/>
    </location>
</feature>
<feature type="compositionally biased region" description="Basic and acidic residues" evidence="1">
    <location>
        <begin position="79"/>
        <end position="95"/>
    </location>
</feature>
<feature type="compositionally biased region" description="Basic and acidic residues" evidence="1">
    <location>
        <begin position="489"/>
        <end position="505"/>
    </location>
</feature>
<feature type="compositionally biased region" description="Polar residues" evidence="1">
    <location>
        <begin position="270"/>
        <end position="296"/>
    </location>
</feature>
<name>A0AAJ5YQJ1_9BASI</name>
<keyword evidence="3" id="KW-1185">Reference proteome</keyword>
<organism evidence="2 3">
    <name type="scientific">Malassezia yamatoensis</name>
    <dbReference type="NCBI Taxonomy" id="253288"/>
    <lineage>
        <taxon>Eukaryota</taxon>
        <taxon>Fungi</taxon>
        <taxon>Dikarya</taxon>
        <taxon>Basidiomycota</taxon>
        <taxon>Ustilaginomycotina</taxon>
        <taxon>Malasseziomycetes</taxon>
        <taxon>Malasseziales</taxon>
        <taxon>Malasseziaceae</taxon>
        <taxon>Malassezia</taxon>
    </lineage>
</organism>
<proteinExistence type="predicted"/>
<dbReference type="AlphaFoldDB" id="A0AAJ5YQJ1"/>
<dbReference type="Proteomes" id="UP001219567">
    <property type="component" value="Chromosome 1"/>
</dbReference>
<evidence type="ECO:0000313" key="2">
    <source>
        <dbReference type="EMBL" id="WFC98280.1"/>
    </source>
</evidence>
<sequence length="1034" mass="113566">MDDRAAKAARARKQLRRHQETQRKRIEELQLEQKPELDVGAGPPMRTASSRPLQENQSFESVLAHEGKPDLGGYSETLGKSKVDKDTIVRQDDLPAHASGNVQPIESTTLPTQSPSRSESVKPLANDSSNGLIDSVTKSINDRMPSTLFAADHTQHAVYPSDNIDFLNTDSSQKFDLAASQFDFDSAQSAEPGVPEYADHLFGAPSSPQANFFTSQSQSQSDTQVLHSTQPSSENRSYQAVQPTKSASSQHQAAQDLSYGDTEDLFAEPNRTTETLGVSEPSTFSNTMSNEQSSVSHADPLSSKVWPRTQFETESQLGDHQRDSLTFDMESTFSKTASDAFQTSNLFQEPVDSASQANDWLAGLSSSESQSDQPLSDSVPMESIEEIASLPSVPEIEAETNALFPAYDGYEAENTHVERAKPQQVETEAPAHRKTLDESPWKDQQATTESLFGDASQLNDDTEFFNGHPADAEAPTYLATPDTSSADASSKRQPLEPTMDLKDPDTSALDASADASAFQLGSDRDDTPPILTTNEQDFPSTNENTSAQHLEASRYLPDDVESADQKDPHQDQALGSLQSPTQSPNKSDGGFLLPTTLPQDAFSVGQPIGNEMSASAVEPIFQTVNSNGTQPSYVYGVQQTDYEDQAAYQEEATVETHASLDQQDNVAYSSEDAASLFAQEFESQGSEADRTTHDLFAIAEEPSESYVDADGKDTQHKEADMEQSLGPSSVQYNPYAPEPEDLSASQKDHLHTAHRTIASLETERRQLMDSANDAAAQISILNTTITQLQEEITRLQDENHKSRAEVEQALSNAPRVEAEGESSSDELSRLREENARIQAELAQYKQKSDLSDIKIAQAHIRKLEEELNKEATASHTAKLRVRELESQASHESRRVVSNPVLPSTGRLHRRTATSASLSAPRLSPLAEQNSITMLKRAPTEGIRRPSRHREDITPEQRHRRRESLQMLRARINESNDEVSSGPRLPSSTFSIVQAQDQVTGSVHLDQPDSRNQAKQFSRDALLFCSSCRGDLIIV</sequence>
<feature type="region of interest" description="Disordered" evidence="1">
    <location>
        <begin position="186"/>
        <end position="305"/>
    </location>
</feature>
<feature type="compositionally biased region" description="Polar residues" evidence="1">
    <location>
        <begin position="126"/>
        <end position="138"/>
    </location>
</feature>
<feature type="region of interest" description="Disordered" evidence="1">
    <location>
        <begin position="358"/>
        <end position="381"/>
    </location>
</feature>
<feature type="compositionally biased region" description="Low complexity" evidence="1">
    <location>
        <begin position="214"/>
        <end position="224"/>
    </location>
</feature>
<feature type="compositionally biased region" description="Polar residues" evidence="1">
    <location>
        <begin position="573"/>
        <end position="586"/>
    </location>
</feature>
<feature type="compositionally biased region" description="Low complexity" evidence="1">
    <location>
        <begin position="912"/>
        <end position="926"/>
    </location>
</feature>
<evidence type="ECO:0000256" key="1">
    <source>
        <dbReference type="SAM" id="MobiDB-lite"/>
    </source>
</evidence>
<accession>A0AAJ5YQJ1</accession>
<protein>
    <submittedName>
        <fullName evidence="2">Uncharacterized protein</fullName>
    </submittedName>
</protein>
<evidence type="ECO:0000313" key="3">
    <source>
        <dbReference type="Proteomes" id="UP001219567"/>
    </source>
</evidence>
<feature type="compositionally biased region" description="Polar residues" evidence="1">
    <location>
        <begin position="225"/>
        <end position="255"/>
    </location>
</feature>
<reference evidence="2 3" key="1">
    <citation type="submission" date="2023-03" db="EMBL/GenBank/DDBJ databases">
        <title>Mating type loci evolution in Malassezia.</title>
        <authorList>
            <person name="Coelho M.A."/>
        </authorList>
    </citation>
    <scope>NUCLEOTIDE SEQUENCE [LARGE SCALE GENOMIC DNA]</scope>
    <source>
        <strain evidence="2 3">CBS 9725</strain>
    </source>
</reference>
<feature type="compositionally biased region" description="Basic and acidic residues" evidence="1">
    <location>
        <begin position="937"/>
        <end position="956"/>
    </location>
</feature>
<feature type="compositionally biased region" description="Basic and acidic residues" evidence="1">
    <location>
        <begin position="709"/>
        <end position="720"/>
    </location>
</feature>
<feature type="compositionally biased region" description="Basic residues" evidence="1">
    <location>
        <begin position="7"/>
        <end position="16"/>
    </location>
</feature>
<feature type="compositionally biased region" description="Polar residues" evidence="1">
    <location>
        <begin position="100"/>
        <end position="118"/>
    </location>
</feature>
<feature type="compositionally biased region" description="Basic and acidic residues" evidence="1">
    <location>
        <begin position="429"/>
        <end position="441"/>
    </location>
</feature>
<feature type="region of interest" description="Disordered" evidence="1">
    <location>
        <begin position="1"/>
        <end position="138"/>
    </location>
</feature>
<dbReference type="EMBL" id="CP119943">
    <property type="protein sequence ID" value="WFC98280.1"/>
    <property type="molecule type" value="Genomic_DNA"/>
</dbReference>
<feature type="region of interest" description="Disordered" evidence="1">
    <location>
        <begin position="699"/>
        <end position="751"/>
    </location>
</feature>
<feature type="region of interest" description="Disordered" evidence="1">
    <location>
        <begin position="413"/>
        <end position="607"/>
    </location>
</feature>
<feature type="compositionally biased region" description="Low complexity" evidence="1">
    <location>
        <begin position="364"/>
        <end position="378"/>
    </location>
</feature>
<feature type="region of interest" description="Disordered" evidence="1">
    <location>
        <begin position="809"/>
        <end position="829"/>
    </location>
</feature>
<feature type="region of interest" description="Disordered" evidence="1">
    <location>
        <begin position="883"/>
        <end position="960"/>
    </location>
</feature>
<feature type="compositionally biased region" description="Basic and acidic residues" evidence="1">
    <location>
        <begin position="883"/>
        <end position="894"/>
    </location>
</feature>
<feature type="compositionally biased region" description="Low complexity" evidence="1">
    <location>
        <begin position="479"/>
        <end position="488"/>
    </location>
</feature>
<feature type="compositionally biased region" description="Low complexity" evidence="1">
    <location>
        <begin position="506"/>
        <end position="517"/>
    </location>
</feature>
<feature type="compositionally biased region" description="Basic and acidic residues" evidence="1">
    <location>
        <begin position="17"/>
        <end position="37"/>
    </location>
</feature>
<gene>
    <name evidence="2" type="ORF">MYAM1_001005</name>
</gene>
<feature type="compositionally biased region" description="Polar residues" evidence="1">
    <location>
        <begin position="530"/>
        <end position="548"/>
    </location>
</feature>